<dbReference type="OrthoDB" id="10546445at2759"/>
<reference evidence="1 2" key="1">
    <citation type="journal article" date="2021" name="Plant Biotechnol. J.">
        <title>Multi-omics assisted identification of the key and species-specific regulatory components of drought-tolerant mechanisms in Gossypium stocksii.</title>
        <authorList>
            <person name="Yu D."/>
            <person name="Ke L."/>
            <person name="Zhang D."/>
            <person name="Wu Y."/>
            <person name="Sun Y."/>
            <person name="Mei J."/>
            <person name="Sun J."/>
            <person name="Sun Y."/>
        </authorList>
    </citation>
    <scope>NUCLEOTIDE SEQUENCE [LARGE SCALE GENOMIC DNA]</scope>
    <source>
        <strain evidence="2">cv. E1</strain>
        <tissue evidence="1">Leaf</tissue>
    </source>
</reference>
<name>A0A9D3ZQS6_9ROSI</name>
<protein>
    <submittedName>
        <fullName evidence="1">Uncharacterized protein</fullName>
    </submittedName>
</protein>
<dbReference type="EMBL" id="JAIQCV010000010">
    <property type="protein sequence ID" value="KAH1056455.1"/>
    <property type="molecule type" value="Genomic_DNA"/>
</dbReference>
<comment type="caution">
    <text evidence="1">The sequence shown here is derived from an EMBL/GenBank/DDBJ whole genome shotgun (WGS) entry which is preliminary data.</text>
</comment>
<organism evidence="1 2">
    <name type="scientific">Gossypium stocksii</name>
    <dbReference type="NCBI Taxonomy" id="47602"/>
    <lineage>
        <taxon>Eukaryota</taxon>
        <taxon>Viridiplantae</taxon>
        <taxon>Streptophyta</taxon>
        <taxon>Embryophyta</taxon>
        <taxon>Tracheophyta</taxon>
        <taxon>Spermatophyta</taxon>
        <taxon>Magnoliopsida</taxon>
        <taxon>eudicotyledons</taxon>
        <taxon>Gunneridae</taxon>
        <taxon>Pentapetalae</taxon>
        <taxon>rosids</taxon>
        <taxon>malvids</taxon>
        <taxon>Malvales</taxon>
        <taxon>Malvaceae</taxon>
        <taxon>Malvoideae</taxon>
        <taxon>Gossypium</taxon>
    </lineage>
</organism>
<sequence>MGLKEQSLSKANPLYSFMNHPVEVKSLITLPVTLEDGKHTTTDLDVRDEQRNKKPEAAEHTKTLQLICDNEERMVKIYQH</sequence>
<evidence type="ECO:0000313" key="2">
    <source>
        <dbReference type="Proteomes" id="UP000828251"/>
    </source>
</evidence>
<gene>
    <name evidence="1" type="ORF">J1N35_034520</name>
</gene>
<accession>A0A9D3ZQS6</accession>
<keyword evidence="2" id="KW-1185">Reference proteome</keyword>
<evidence type="ECO:0000313" key="1">
    <source>
        <dbReference type="EMBL" id="KAH1056455.1"/>
    </source>
</evidence>
<proteinExistence type="predicted"/>
<dbReference type="Proteomes" id="UP000828251">
    <property type="component" value="Unassembled WGS sequence"/>
</dbReference>
<dbReference type="AlphaFoldDB" id="A0A9D3ZQS6"/>